<feature type="region of interest" description="Disordered" evidence="1">
    <location>
        <begin position="392"/>
        <end position="419"/>
    </location>
</feature>
<feature type="compositionally biased region" description="Low complexity" evidence="1">
    <location>
        <begin position="649"/>
        <end position="667"/>
    </location>
</feature>
<dbReference type="AlphaFoldDB" id="A0A1Q9DVZ8"/>
<feature type="region of interest" description="Disordered" evidence="1">
    <location>
        <begin position="599"/>
        <end position="667"/>
    </location>
</feature>
<dbReference type="EMBL" id="LSRX01000365">
    <property type="protein sequence ID" value="OLP99347.1"/>
    <property type="molecule type" value="Genomic_DNA"/>
</dbReference>
<organism evidence="2 3">
    <name type="scientific">Symbiodinium microadriaticum</name>
    <name type="common">Dinoflagellate</name>
    <name type="synonym">Zooxanthella microadriatica</name>
    <dbReference type="NCBI Taxonomy" id="2951"/>
    <lineage>
        <taxon>Eukaryota</taxon>
        <taxon>Sar</taxon>
        <taxon>Alveolata</taxon>
        <taxon>Dinophyceae</taxon>
        <taxon>Suessiales</taxon>
        <taxon>Symbiodiniaceae</taxon>
        <taxon>Symbiodinium</taxon>
    </lineage>
</organism>
<protein>
    <submittedName>
        <fullName evidence="2">Uncharacterized protein</fullName>
    </submittedName>
</protein>
<gene>
    <name evidence="2" type="ORF">AK812_SmicGene18107</name>
</gene>
<evidence type="ECO:0000256" key="1">
    <source>
        <dbReference type="SAM" id="MobiDB-lite"/>
    </source>
</evidence>
<name>A0A1Q9DVZ8_SYMMI</name>
<evidence type="ECO:0000313" key="2">
    <source>
        <dbReference type="EMBL" id="OLP99347.1"/>
    </source>
</evidence>
<proteinExistence type="predicted"/>
<comment type="caution">
    <text evidence="2">The sequence shown here is derived from an EMBL/GenBank/DDBJ whole genome shotgun (WGS) entry which is preliminary data.</text>
</comment>
<dbReference type="Proteomes" id="UP000186817">
    <property type="component" value="Unassembled WGS sequence"/>
</dbReference>
<evidence type="ECO:0000313" key="3">
    <source>
        <dbReference type="Proteomes" id="UP000186817"/>
    </source>
</evidence>
<accession>A0A1Q9DVZ8</accession>
<reference evidence="2 3" key="1">
    <citation type="submission" date="2016-02" db="EMBL/GenBank/DDBJ databases">
        <title>Genome analysis of coral dinoflagellate symbionts highlights evolutionary adaptations to a symbiotic lifestyle.</title>
        <authorList>
            <person name="Aranda M."/>
            <person name="Li Y."/>
            <person name="Liew Y.J."/>
            <person name="Baumgarten S."/>
            <person name="Simakov O."/>
            <person name="Wilson M."/>
            <person name="Piel J."/>
            <person name="Ashoor H."/>
            <person name="Bougouffa S."/>
            <person name="Bajic V.B."/>
            <person name="Ryu T."/>
            <person name="Ravasi T."/>
            <person name="Bayer T."/>
            <person name="Micklem G."/>
            <person name="Kim H."/>
            <person name="Bhak J."/>
            <person name="Lajeunesse T.C."/>
            <person name="Voolstra C.R."/>
        </authorList>
    </citation>
    <scope>NUCLEOTIDE SEQUENCE [LARGE SCALE GENOMIC DNA]</scope>
    <source>
        <strain evidence="2 3">CCMP2467</strain>
    </source>
</reference>
<dbReference type="OrthoDB" id="433053at2759"/>
<keyword evidence="3" id="KW-1185">Reference proteome</keyword>
<sequence>MGDCCAVEIAQQSHHNVLRFLGGSMRADETVAYRKPFPRGDTAELLAVDDHVVAQKITRAEFYSRARARDTEIFEQAEKAYCDVQLVQHEKKRKRNLLQGVFLGAEVDGDVGFVGAPRHRTGVLMYLTCQLVFRGTSTAALLASIIGLWVHVLMFRRPALCILSAAFADAGHQPRDAVFALSRQTLNELAALVVLGPVLQSDLRIEYTPFLYAMDASPGGAGICRAPVAQHVIAELWRHTEQKGYYSKLESPAAALLREQGLEPAVPSEMPKPGFCAETLFPRPLQEGILFDVLEVFSGSKVWTRAHVQLGISAHPGVDTAAPPPFGADLRDKRVFQDLLALVLSFSGTYPLPLVQQMAAGSLQAKRGAIEIIPLSHKCSCLEEFGWAPPADRERTGEPLSTQRGDSGSCLVPSGSDPEDFVGPTRRAFFDDPEWVGELADSLPFEEVVRYRFKQQGHINIQEARARKTWLKHLCRYFRRSRTVGLIDSRVLLGASAKGRSSSAALCHVQRTELPFVLGGGLYTGGLHVYSSKNRADGPSRNRPPDAPTKALPTWYQALCLGDYTLFDVYVASQGVPKIASRWLRLLLLLGGDIERNPGPATGVFGATGRRSSRLPIQSRPQVPLQPARAAAVSGSECSESPAARAPDAPGRSASLPPRRRAPAPVRAARGPLDLQSGFAASTRQKMTKSLEAFRCWLLDEFGLSLPQVLSSQRSAALALRAYGLALFEGGFPRYLLVYAITAVQDLCPEFRSHLTPAWQIDKKWQLAEPGSCRPVISRPVLLAALSVALLWGWADWAAITLLGFLCMLHPNEFIVLTRGDLVLPVDALSADRQHCRLEDDVALRFLADRGATPGVLRGSGATFLYAETEDLALVAWRGRWSKIKTIEFYLQEVAAQLLLQQLGPTARERCETPEGHFELCRRKRCETPEGHFELCRRKRQAAVHRLCIWQLGVVCPRKLF</sequence>